<keyword evidence="3 4" id="KW-1133">Transmembrane helix</keyword>
<protein>
    <recommendedName>
        <fullName evidence="7">Glycosyl transferase family 2</fullName>
    </recommendedName>
</protein>
<gene>
    <name evidence="5" type="ORF">DHEL01_v212585</name>
</gene>
<dbReference type="GO" id="GO:0016020">
    <property type="term" value="C:membrane"/>
    <property type="evidence" value="ECO:0007669"/>
    <property type="project" value="UniProtKB-SubCell"/>
</dbReference>
<evidence type="ECO:0000256" key="3">
    <source>
        <dbReference type="ARBA" id="ARBA00022989"/>
    </source>
</evidence>
<dbReference type="PANTHER" id="PTHR21461:SF69">
    <property type="entry name" value="GLYCOSYLTRANSFERASE FAMILY 92 PROTEIN"/>
    <property type="match status" value="1"/>
</dbReference>
<keyword evidence="6" id="KW-1185">Reference proteome</keyword>
<dbReference type="GO" id="GO:0016757">
    <property type="term" value="F:glycosyltransferase activity"/>
    <property type="evidence" value="ECO:0007669"/>
    <property type="project" value="TreeGrafter"/>
</dbReference>
<dbReference type="OrthoDB" id="2526284at2759"/>
<dbReference type="InParanoid" id="A0A2P5HFK0"/>
<proteinExistence type="predicted"/>
<feature type="transmembrane region" description="Helical" evidence="4">
    <location>
        <begin position="12"/>
        <end position="30"/>
    </location>
</feature>
<reference evidence="5" key="1">
    <citation type="submission" date="2017-09" db="EMBL/GenBank/DDBJ databases">
        <title>Polyketide synthases of a Diaporthe helianthi virulent isolate.</title>
        <authorList>
            <person name="Baroncelli R."/>
        </authorList>
    </citation>
    <scope>NUCLEOTIDE SEQUENCE [LARGE SCALE GENOMIC DNA]</scope>
    <source>
        <strain evidence="5">7/96</strain>
    </source>
</reference>
<evidence type="ECO:0000256" key="4">
    <source>
        <dbReference type="SAM" id="Phobius"/>
    </source>
</evidence>
<accession>A0A2P5HFK0</accession>
<keyword evidence="2 4" id="KW-0812">Transmembrane</keyword>
<sequence>MILKPDRKQPPFWLFAGLPIALLLGTISLYQQKALSAAIVNASGSRLNGTVIDTVTETLSHEKPVESTVDKVTETFGQVEPVESTIIQDVLHDEYIAVCLLAKDQALDMVEFFQHHYYEMGIRRFWVMDDASEPPLSTFQYDYGIPHEAIDFVYHPKTTDTLCETDANLQQRPIIDYCLQNHARNHSWVAVIDADEFIDTPGPETLEEILRDFEQTRPDVGAIGINWQMHTSNGQINRVESSRKTYLECISDGEEKMGESGNKHVKSILRPEAYASPQNPHTFNLQPGFVTVGEHGDAMPQSAFRQPITRDRLSLQHYVLKSWEDYYDKTSRSGKDWNFWNYMEYKAEHNACPQMLRYFAKPPNRPHSFRGL</sequence>
<evidence type="ECO:0000256" key="1">
    <source>
        <dbReference type="ARBA" id="ARBA00004167"/>
    </source>
</evidence>
<dbReference type="Proteomes" id="UP000094444">
    <property type="component" value="Unassembled WGS sequence"/>
</dbReference>
<name>A0A2P5HFK0_DIAHE</name>
<organism evidence="5 6">
    <name type="scientific">Diaporthe helianthi</name>
    <dbReference type="NCBI Taxonomy" id="158607"/>
    <lineage>
        <taxon>Eukaryota</taxon>
        <taxon>Fungi</taxon>
        <taxon>Dikarya</taxon>
        <taxon>Ascomycota</taxon>
        <taxon>Pezizomycotina</taxon>
        <taxon>Sordariomycetes</taxon>
        <taxon>Sordariomycetidae</taxon>
        <taxon>Diaporthales</taxon>
        <taxon>Diaporthaceae</taxon>
        <taxon>Diaporthe</taxon>
    </lineage>
</organism>
<dbReference type="PANTHER" id="PTHR21461">
    <property type="entry name" value="GLYCOSYLTRANSFERASE FAMILY 92 PROTEIN"/>
    <property type="match status" value="1"/>
</dbReference>
<evidence type="ECO:0000313" key="6">
    <source>
        <dbReference type="Proteomes" id="UP000094444"/>
    </source>
</evidence>
<comment type="caution">
    <text evidence="5">The sequence shown here is derived from an EMBL/GenBank/DDBJ whole genome shotgun (WGS) entry which is preliminary data.</text>
</comment>
<evidence type="ECO:0000256" key="2">
    <source>
        <dbReference type="ARBA" id="ARBA00022692"/>
    </source>
</evidence>
<dbReference type="AlphaFoldDB" id="A0A2P5HFK0"/>
<dbReference type="EMBL" id="MAVT02002775">
    <property type="protein sequence ID" value="POS69022.1"/>
    <property type="molecule type" value="Genomic_DNA"/>
</dbReference>
<dbReference type="Pfam" id="PF13704">
    <property type="entry name" value="Glyco_tranf_2_4"/>
    <property type="match status" value="1"/>
</dbReference>
<evidence type="ECO:0008006" key="7">
    <source>
        <dbReference type="Google" id="ProtNLM"/>
    </source>
</evidence>
<keyword evidence="4" id="KW-0472">Membrane</keyword>
<comment type="subcellular location">
    <subcellularLocation>
        <location evidence="1">Membrane</location>
        <topology evidence="1">Single-pass membrane protein</topology>
    </subcellularLocation>
</comment>
<dbReference type="GO" id="GO:0005737">
    <property type="term" value="C:cytoplasm"/>
    <property type="evidence" value="ECO:0007669"/>
    <property type="project" value="TreeGrafter"/>
</dbReference>
<evidence type="ECO:0000313" key="5">
    <source>
        <dbReference type="EMBL" id="POS69022.1"/>
    </source>
</evidence>